<comment type="caution">
    <text evidence="2">The sequence shown here is derived from an EMBL/GenBank/DDBJ whole genome shotgun (WGS) entry which is preliminary data.</text>
</comment>
<feature type="region of interest" description="Disordered" evidence="1">
    <location>
        <begin position="172"/>
        <end position="240"/>
    </location>
</feature>
<evidence type="ECO:0000313" key="3">
    <source>
        <dbReference type="Proteomes" id="UP001153069"/>
    </source>
</evidence>
<dbReference type="AlphaFoldDB" id="A0A9N8EFC4"/>
<dbReference type="EMBL" id="CAICTM010000861">
    <property type="protein sequence ID" value="CAB9517519.1"/>
    <property type="molecule type" value="Genomic_DNA"/>
</dbReference>
<reference evidence="2" key="1">
    <citation type="submission" date="2020-06" db="EMBL/GenBank/DDBJ databases">
        <authorList>
            <consortium name="Plant Systems Biology data submission"/>
        </authorList>
    </citation>
    <scope>NUCLEOTIDE SEQUENCE</scope>
    <source>
        <strain evidence="2">D6</strain>
    </source>
</reference>
<evidence type="ECO:0000256" key="1">
    <source>
        <dbReference type="SAM" id="MobiDB-lite"/>
    </source>
</evidence>
<accession>A0A9N8EFC4</accession>
<proteinExistence type="predicted"/>
<name>A0A9N8EFC4_9STRA</name>
<dbReference type="Proteomes" id="UP001153069">
    <property type="component" value="Unassembled WGS sequence"/>
</dbReference>
<organism evidence="2 3">
    <name type="scientific">Seminavis robusta</name>
    <dbReference type="NCBI Taxonomy" id="568900"/>
    <lineage>
        <taxon>Eukaryota</taxon>
        <taxon>Sar</taxon>
        <taxon>Stramenopiles</taxon>
        <taxon>Ochrophyta</taxon>
        <taxon>Bacillariophyta</taxon>
        <taxon>Bacillariophyceae</taxon>
        <taxon>Bacillariophycidae</taxon>
        <taxon>Naviculales</taxon>
        <taxon>Naviculaceae</taxon>
        <taxon>Seminavis</taxon>
    </lineage>
</organism>
<protein>
    <submittedName>
        <fullName evidence="2">Uncharacterized protein</fullName>
    </submittedName>
</protein>
<gene>
    <name evidence="2" type="ORF">SEMRO_862_G212420.1</name>
</gene>
<sequence length="336" mass="38068">MVQVQIRYNQNNSLRRTSSKVAERKSIYEDDSEVKRVTWSPVEETSQDLSNPYDGVPREDIWYSPAELREIRMDNETIASICSSSNKNPCPLDETVRGLETMTDQGAWERFVNHRDCVNKVLDEQDRQKGIDGTEFQHSPYPLVRRANYLHIPFDHERVAALCRDVTAKARRAATQRGKRDAVAATKAQQDKEIPAPKMIQTSRKPVVIPKDDDTVQTESSTQPGSTATGNDPAASSPRPIPRVVSLSLQASSPPPAVPETPITLERKTKERYAAYLINREQRIRAREEAASDWEQRRVARQASIRFEADSSIARLKRIMALSDEFVELIAARNLI</sequence>
<feature type="compositionally biased region" description="Polar residues" evidence="1">
    <location>
        <begin position="217"/>
        <end position="230"/>
    </location>
</feature>
<keyword evidence="3" id="KW-1185">Reference proteome</keyword>
<evidence type="ECO:0000313" key="2">
    <source>
        <dbReference type="EMBL" id="CAB9517519.1"/>
    </source>
</evidence>